<dbReference type="Proteomes" id="UP000231414">
    <property type="component" value="Unassembled WGS sequence"/>
</dbReference>
<dbReference type="InterPro" id="IPR036049">
    <property type="entry name" value="Ribosomal_uL29_sf"/>
</dbReference>
<evidence type="ECO:0000256" key="3">
    <source>
        <dbReference type="ARBA" id="ARBA00023274"/>
    </source>
</evidence>
<evidence type="ECO:0000256" key="2">
    <source>
        <dbReference type="ARBA" id="ARBA00022980"/>
    </source>
</evidence>
<evidence type="ECO:0000256" key="4">
    <source>
        <dbReference type="ARBA" id="ARBA00035204"/>
    </source>
</evidence>
<dbReference type="GO" id="GO:0006412">
    <property type="term" value="P:translation"/>
    <property type="evidence" value="ECO:0007669"/>
    <property type="project" value="UniProtKB-UniRule"/>
</dbReference>
<evidence type="ECO:0000256" key="1">
    <source>
        <dbReference type="ARBA" id="ARBA00009254"/>
    </source>
</evidence>
<comment type="similarity">
    <text evidence="1 5">Belongs to the universal ribosomal protein uL29 family.</text>
</comment>
<evidence type="ECO:0000313" key="7">
    <source>
        <dbReference type="Proteomes" id="UP000231414"/>
    </source>
</evidence>
<evidence type="ECO:0000313" key="6">
    <source>
        <dbReference type="EMBL" id="PIS20778.1"/>
    </source>
</evidence>
<dbReference type="NCBIfam" id="TIGR00012">
    <property type="entry name" value="L29"/>
    <property type="match status" value="1"/>
</dbReference>
<gene>
    <name evidence="5 6" type="primary">rpmC</name>
    <name evidence="6" type="ORF">COT52_02035</name>
</gene>
<dbReference type="GO" id="GO:0003735">
    <property type="term" value="F:structural constituent of ribosome"/>
    <property type="evidence" value="ECO:0007669"/>
    <property type="project" value="InterPro"/>
</dbReference>
<sequence>MDLKTLRSKSIKELYEEAGKVRTDIYKTSLAGGTIEDTSVLRKKKKSLARILTVISEKEYLNTN</sequence>
<comment type="caution">
    <text evidence="6">The sequence shown here is derived from an EMBL/GenBank/DDBJ whole genome shotgun (WGS) entry which is preliminary data.</text>
</comment>
<dbReference type="HAMAP" id="MF_00374">
    <property type="entry name" value="Ribosomal_uL29"/>
    <property type="match status" value="1"/>
</dbReference>
<evidence type="ECO:0000256" key="5">
    <source>
        <dbReference type="HAMAP-Rule" id="MF_00374"/>
    </source>
</evidence>
<keyword evidence="2 5" id="KW-0689">Ribosomal protein</keyword>
<dbReference type="GO" id="GO:1990904">
    <property type="term" value="C:ribonucleoprotein complex"/>
    <property type="evidence" value="ECO:0007669"/>
    <property type="project" value="UniProtKB-KW"/>
</dbReference>
<proteinExistence type="inferred from homology"/>
<reference evidence="7" key="1">
    <citation type="submission" date="2017-09" db="EMBL/GenBank/DDBJ databases">
        <title>Depth-based differentiation of microbial function through sediment-hosted aquifers and enrichment of novel symbionts in the deep terrestrial subsurface.</title>
        <authorList>
            <person name="Probst A.J."/>
            <person name="Ladd B."/>
            <person name="Jarett J.K."/>
            <person name="Geller-Mcgrath D.E."/>
            <person name="Sieber C.M.K."/>
            <person name="Emerson J.B."/>
            <person name="Anantharaman K."/>
            <person name="Thomas B.C."/>
            <person name="Malmstrom R."/>
            <person name="Stieglmeier M."/>
            <person name="Klingl A."/>
            <person name="Woyke T."/>
            <person name="Ryan C.M."/>
            <person name="Banfield J.F."/>
        </authorList>
    </citation>
    <scope>NUCLEOTIDE SEQUENCE [LARGE SCALE GENOMIC DNA]</scope>
</reference>
<organism evidence="6 7">
    <name type="scientific">candidate division WWE3 bacterium CG08_land_8_20_14_0_20_43_13</name>
    <dbReference type="NCBI Taxonomy" id="1975087"/>
    <lineage>
        <taxon>Bacteria</taxon>
        <taxon>Katanobacteria</taxon>
    </lineage>
</organism>
<dbReference type="Gene3D" id="1.10.287.310">
    <property type="match status" value="1"/>
</dbReference>
<dbReference type="EMBL" id="PEYW01000029">
    <property type="protein sequence ID" value="PIS20778.1"/>
    <property type="molecule type" value="Genomic_DNA"/>
</dbReference>
<protein>
    <recommendedName>
        <fullName evidence="4 5">Large ribosomal subunit protein uL29</fullName>
    </recommendedName>
</protein>
<dbReference type="GO" id="GO:0005840">
    <property type="term" value="C:ribosome"/>
    <property type="evidence" value="ECO:0007669"/>
    <property type="project" value="UniProtKB-KW"/>
</dbReference>
<dbReference type="SUPFAM" id="SSF46561">
    <property type="entry name" value="Ribosomal protein L29 (L29p)"/>
    <property type="match status" value="1"/>
</dbReference>
<accession>A0A2H0X9L0</accession>
<name>A0A2H0X9L0_UNCKA</name>
<keyword evidence="3 5" id="KW-0687">Ribonucleoprotein</keyword>
<dbReference type="Pfam" id="PF00831">
    <property type="entry name" value="Ribosomal_L29"/>
    <property type="match status" value="1"/>
</dbReference>
<dbReference type="InterPro" id="IPR001854">
    <property type="entry name" value="Ribosomal_uL29"/>
</dbReference>
<dbReference type="AlphaFoldDB" id="A0A2H0X9L0"/>